<accession>A0A098YRN4</accession>
<gene>
    <name evidence="2" type="ORF">HMPREF9304_04925</name>
</gene>
<dbReference type="GO" id="GO:0016757">
    <property type="term" value="F:glycosyltransferase activity"/>
    <property type="evidence" value="ECO:0007669"/>
    <property type="project" value="InterPro"/>
</dbReference>
<protein>
    <recommendedName>
        <fullName evidence="1">Glycosyl transferase family 1 domain-containing protein</fullName>
    </recommendedName>
</protein>
<dbReference type="PANTHER" id="PTHR12526:SF628">
    <property type="entry name" value="MANNOSYLGLUCOSYLGLYCERATE SYNTHASE"/>
    <property type="match status" value="1"/>
</dbReference>
<dbReference type="Pfam" id="PF00534">
    <property type="entry name" value="Glycos_transf_1"/>
    <property type="match status" value="1"/>
</dbReference>
<dbReference type="RefSeq" id="WP_036926888.1">
    <property type="nucleotide sequence ID" value="NZ_JRPQ01000072.1"/>
</dbReference>
<dbReference type="InterPro" id="IPR001296">
    <property type="entry name" value="Glyco_trans_1"/>
</dbReference>
<dbReference type="PANTHER" id="PTHR12526">
    <property type="entry name" value="GLYCOSYLTRANSFERASE"/>
    <property type="match status" value="1"/>
</dbReference>
<dbReference type="Gene3D" id="3.40.50.2000">
    <property type="entry name" value="Glycogen Phosphorylase B"/>
    <property type="match status" value="2"/>
</dbReference>
<feature type="domain" description="Glycosyl transferase family 1" evidence="1">
    <location>
        <begin position="208"/>
        <end position="364"/>
    </location>
</feature>
<sequence>MNVLFCNTSDVSELKGGTERITARISEGLIAMGYKCFLAYKEEIDSELPHAVFEDKINVTKDSLEVFLLKYRFGVIIVQKMTRDVRLLINIRAKYHLHYKVISVLHFNPGYEEYKLQFSSFLRDLWQEGGVKNFIRTMLYPIYKVGYPLRNKELYRTVYRYSDRVVLLSANFISEYQRYAHLGNESEKFVIIPNALSFNDFLPFNYISRKKKQVLIVSRLDERLKRLSLAIKIWAMIEKVECLNDWSLKIVGTGPYLEKYRKQITKQHLCRIELCGRQNPLSYYQESAVFMMTSAFEGWGLTLTEAQQMGCVPVAFHSFAALTDIITNGENGIIVKNNDLQGFANQVAILMTNETLRIHMAQKAIDSSKRYQLDTIISQWDKLINER</sequence>
<evidence type="ECO:0000313" key="3">
    <source>
        <dbReference type="Proteomes" id="UP000029723"/>
    </source>
</evidence>
<proteinExistence type="predicted"/>
<organism evidence="2 3">
    <name type="scientific">Hoylesella timonensis S9-PR14</name>
    <dbReference type="NCBI Taxonomy" id="1401062"/>
    <lineage>
        <taxon>Bacteria</taxon>
        <taxon>Pseudomonadati</taxon>
        <taxon>Bacteroidota</taxon>
        <taxon>Bacteroidia</taxon>
        <taxon>Bacteroidales</taxon>
        <taxon>Prevotellaceae</taxon>
        <taxon>Hoylesella</taxon>
    </lineage>
</organism>
<comment type="caution">
    <text evidence="2">The sequence shown here is derived from an EMBL/GenBank/DDBJ whole genome shotgun (WGS) entry which is preliminary data.</text>
</comment>
<reference evidence="2 3" key="1">
    <citation type="submission" date="2014-07" db="EMBL/GenBank/DDBJ databases">
        <authorList>
            <person name="McCorrison J."/>
            <person name="Sanka R."/>
            <person name="Torralba M."/>
            <person name="Gillis M."/>
            <person name="Haft D.H."/>
            <person name="Methe B."/>
            <person name="Sutton G."/>
            <person name="Nelson K.E."/>
        </authorList>
    </citation>
    <scope>NUCLEOTIDE SEQUENCE [LARGE SCALE GENOMIC DNA]</scope>
    <source>
        <strain evidence="2 3">S9-PR14</strain>
    </source>
</reference>
<name>A0A098YRN4_9BACT</name>
<dbReference type="Proteomes" id="UP000029723">
    <property type="component" value="Unassembled WGS sequence"/>
</dbReference>
<evidence type="ECO:0000313" key="2">
    <source>
        <dbReference type="EMBL" id="KGI22385.1"/>
    </source>
</evidence>
<evidence type="ECO:0000259" key="1">
    <source>
        <dbReference type="Pfam" id="PF00534"/>
    </source>
</evidence>
<dbReference type="SUPFAM" id="SSF53756">
    <property type="entry name" value="UDP-Glycosyltransferase/glycogen phosphorylase"/>
    <property type="match status" value="1"/>
</dbReference>
<dbReference type="OrthoDB" id="9811239at2"/>
<dbReference type="EMBL" id="JRPQ01000072">
    <property type="protein sequence ID" value="KGI22385.1"/>
    <property type="molecule type" value="Genomic_DNA"/>
</dbReference>
<dbReference type="AlphaFoldDB" id="A0A098YRN4"/>